<organism evidence="9 10">
    <name type="scientific">Amnibacterium setariae</name>
    <dbReference type="NCBI Taxonomy" id="2306585"/>
    <lineage>
        <taxon>Bacteria</taxon>
        <taxon>Bacillati</taxon>
        <taxon>Actinomycetota</taxon>
        <taxon>Actinomycetes</taxon>
        <taxon>Micrococcales</taxon>
        <taxon>Microbacteriaceae</taxon>
        <taxon>Amnibacterium</taxon>
    </lineage>
</organism>
<dbReference type="Gene3D" id="2.60.40.2700">
    <property type="match status" value="1"/>
</dbReference>
<evidence type="ECO:0000256" key="3">
    <source>
        <dbReference type="ARBA" id="ARBA00022801"/>
    </source>
</evidence>
<dbReference type="Gene3D" id="3.40.50.200">
    <property type="entry name" value="Peptidase S8/S53 domain"/>
    <property type="match status" value="1"/>
</dbReference>
<feature type="domain" description="Peptidase S8/S53" evidence="8">
    <location>
        <begin position="156"/>
        <end position="438"/>
    </location>
</feature>
<gene>
    <name evidence="9" type="ORF">D1781_02440</name>
</gene>
<dbReference type="InterPro" id="IPR022398">
    <property type="entry name" value="Peptidase_S8_His-AS"/>
</dbReference>
<proteinExistence type="inferred from homology"/>
<dbReference type="InterPro" id="IPR036852">
    <property type="entry name" value="Peptidase_S8/S53_dom_sf"/>
</dbReference>
<feature type="chain" id="PRO_5017201907" evidence="7">
    <location>
        <begin position="32"/>
        <end position="554"/>
    </location>
</feature>
<dbReference type="PRINTS" id="PR00723">
    <property type="entry name" value="SUBTILISIN"/>
</dbReference>
<feature type="active site" description="Charge relay system" evidence="5">
    <location>
        <position position="403"/>
    </location>
</feature>
<feature type="signal peptide" evidence="7">
    <location>
        <begin position="1"/>
        <end position="31"/>
    </location>
</feature>
<keyword evidence="3 5" id="KW-0378">Hydrolase</keyword>
<dbReference type="PROSITE" id="PS00138">
    <property type="entry name" value="SUBTILASE_SER"/>
    <property type="match status" value="1"/>
</dbReference>
<evidence type="ECO:0000256" key="6">
    <source>
        <dbReference type="RuleBase" id="RU003355"/>
    </source>
</evidence>
<accession>A0A3A1U077</accession>
<evidence type="ECO:0000256" key="4">
    <source>
        <dbReference type="ARBA" id="ARBA00022825"/>
    </source>
</evidence>
<dbReference type="RefSeq" id="WP_119480677.1">
    <property type="nucleotide sequence ID" value="NZ_QXTG01000001.1"/>
</dbReference>
<evidence type="ECO:0000256" key="7">
    <source>
        <dbReference type="SAM" id="SignalP"/>
    </source>
</evidence>
<dbReference type="InterPro" id="IPR000209">
    <property type="entry name" value="Peptidase_S8/S53_dom"/>
</dbReference>
<dbReference type="PANTHER" id="PTHR43806">
    <property type="entry name" value="PEPTIDASE S8"/>
    <property type="match status" value="1"/>
</dbReference>
<dbReference type="EMBL" id="QXTG01000001">
    <property type="protein sequence ID" value="RIX30314.1"/>
    <property type="molecule type" value="Genomic_DNA"/>
</dbReference>
<sequence length="554" mass="55818">MNRSAGAGLRRCAALVATVAMTVGLGGAAVAADAGGDPSRFVVQVDGALPTAAQLDASLPSVQVESVRPLGEGLAAVEVTGRGTETQQERALDASPLVDAASPDRRFTVASTRAPVADADPWTSEQWDLWDASSQARAGGFGIDAPRAWTRTRGDRDVVVAVLDTGITPHPDLRGASVLPGYDFVSDIEGIDTGDGGGWDGDPSDPGDACAELGTDSSWHGTFVAGEIVAQRNGTGVIGAAPRVSVLPVRVLGGCGGSEGDSIAAIEWASGGRVPGVPANPNPAQVLSLSLGSDTGECSDALQTAIDDAIDRGTVVVAAAGNDGATMADTSPANCAGVVSVVATTRTGMLAGYSNRGDASITPSIAAPGGSDANPVVGDVWTAAGAFTDQGNRAAIGADQGTSMATPRVAAAVALLLSVRPGLDPADVMQRLAATATPFPAGSTCTEARCGEGIVNAGDLVGAQRVFLQTAAPRTTGTARVGKRLTATSGSWKPSPTAVRYRWLRDGKPVAGATGRAYRLRPRDAGHRIAVRVQAVRGGTLAATATSPARRIPR</sequence>
<evidence type="ECO:0000313" key="9">
    <source>
        <dbReference type="EMBL" id="RIX30314.1"/>
    </source>
</evidence>
<dbReference type="AlphaFoldDB" id="A0A3A1U077"/>
<dbReference type="OrthoDB" id="9813435at2"/>
<name>A0A3A1U077_9MICO</name>
<keyword evidence="2 5" id="KW-0645">Protease</keyword>
<evidence type="ECO:0000313" key="10">
    <source>
        <dbReference type="Proteomes" id="UP000265742"/>
    </source>
</evidence>
<dbReference type="SUPFAM" id="SSF52743">
    <property type="entry name" value="Subtilisin-like"/>
    <property type="match status" value="1"/>
</dbReference>
<dbReference type="InterPro" id="IPR023828">
    <property type="entry name" value="Peptidase_S8_Ser-AS"/>
</dbReference>
<dbReference type="Pfam" id="PF00082">
    <property type="entry name" value="Peptidase_S8"/>
    <property type="match status" value="1"/>
</dbReference>
<keyword evidence="10" id="KW-1185">Reference proteome</keyword>
<dbReference type="PANTHER" id="PTHR43806:SF11">
    <property type="entry name" value="CEREVISIN-RELATED"/>
    <property type="match status" value="1"/>
</dbReference>
<keyword evidence="7" id="KW-0732">Signal</keyword>
<evidence type="ECO:0000259" key="8">
    <source>
        <dbReference type="Pfam" id="PF00082"/>
    </source>
</evidence>
<dbReference type="Proteomes" id="UP000265742">
    <property type="component" value="Unassembled WGS sequence"/>
</dbReference>
<evidence type="ECO:0000256" key="2">
    <source>
        <dbReference type="ARBA" id="ARBA00022670"/>
    </source>
</evidence>
<dbReference type="GO" id="GO:0004252">
    <property type="term" value="F:serine-type endopeptidase activity"/>
    <property type="evidence" value="ECO:0007669"/>
    <property type="project" value="UniProtKB-UniRule"/>
</dbReference>
<keyword evidence="4 5" id="KW-0720">Serine protease</keyword>
<evidence type="ECO:0000256" key="5">
    <source>
        <dbReference type="PROSITE-ProRule" id="PRU01240"/>
    </source>
</evidence>
<dbReference type="GO" id="GO:0006508">
    <property type="term" value="P:proteolysis"/>
    <property type="evidence" value="ECO:0007669"/>
    <property type="project" value="UniProtKB-KW"/>
</dbReference>
<dbReference type="PROSITE" id="PS51892">
    <property type="entry name" value="SUBTILASE"/>
    <property type="match status" value="1"/>
</dbReference>
<feature type="active site" description="Charge relay system" evidence="5">
    <location>
        <position position="220"/>
    </location>
</feature>
<reference evidence="10" key="1">
    <citation type="submission" date="2018-09" db="EMBL/GenBank/DDBJ databases">
        <authorList>
            <person name="Kim I."/>
        </authorList>
    </citation>
    <scope>NUCLEOTIDE SEQUENCE [LARGE SCALE GENOMIC DNA]</scope>
    <source>
        <strain evidence="10">DD4a</strain>
    </source>
</reference>
<comment type="similarity">
    <text evidence="1 5 6">Belongs to the peptidase S8 family.</text>
</comment>
<dbReference type="InterPro" id="IPR023827">
    <property type="entry name" value="Peptidase_S8_Asp-AS"/>
</dbReference>
<comment type="caution">
    <text evidence="9">The sequence shown here is derived from an EMBL/GenBank/DDBJ whole genome shotgun (WGS) entry which is preliminary data.</text>
</comment>
<dbReference type="PROSITE" id="PS00136">
    <property type="entry name" value="SUBTILASE_ASP"/>
    <property type="match status" value="1"/>
</dbReference>
<dbReference type="InterPro" id="IPR050131">
    <property type="entry name" value="Peptidase_S8_subtilisin-like"/>
</dbReference>
<protein>
    <submittedName>
        <fullName evidence="9">Peptidase</fullName>
    </submittedName>
</protein>
<feature type="active site" description="Charge relay system" evidence="5">
    <location>
        <position position="164"/>
    </location>
</feature>
<evidence type="ECO:0000256" key="1">
    <source>
        <dbReference type="ARBA" id="ARBA00011073"/>
    </source>
</evidence>
<dbReference type="InterPro" id="IPR015500">
    <property type="entry name" value="Peptidase_S8_subtilisin-rel"/>
</dbReference>
<dbReference type="PROSITE" id="PS00137">
    <property type="entry name" value="SUBTILASE_HIS"/>
    <property type="match status" value="1"/>
</dbReference>